<name>A0ACC3T6V4_LIPKO</name>
<protein>
    <submittedName>
        <fullName evidence="1">Uncharacterized protein</fullName>
    </submittedName>
</protein>
<evidence type="ECO:0000313" key="2">
    <source>
        <dbReference type="Proteomes" id="UP001433508"/>
    </source>
</evidence>
<gene>
    <name evidence="1" type="ORF">V1525DRAFT_339333</name>
</gene>
<dbReference type="EMBL" id="MU971346">
    <property type="protein sequence ID" value="KAK9239499.1"/>
    <property type="molecule type" value="Genomic_DNA"/>
</dbReference>
<sequence length="410" mass="45737">MVVPKLQDCLSYSGSASSLWASLGTISKWLGAQDEHLRVQLTSPPRIKKAVAIGIHGFFPIKMVRNIIGEPTGTSVKFANEAALAIQRWAEQNGQVVEIEKIALEGEGIVLDRVENLYRLLSAWIDRLHEADFIIVAAHSQGTPVAVQLVAKLIEEGHADNKKIGIMGMAGVSLGPFYGLDQKLVIRAYTPFESDSLKELFAFQNPESIQARRYLQGLRTVIAHGVKVTYIGSVNDQLVPLYSALCAHVDHPHIYRAIYVDGRFHAPSFIIHLIELLTKLRNMGYSDHGIIRDLSDSLAGTLTGGGHSTIYFEHAVYDIAIKHALETTSIPDIPVKVHKFEVPTPSNYNPYHLPWTVRGMMEQDFVRRHLLADVKKVLDKFDDWNPDTKPLKDIKYRLSAIRNNAPLEVA</sequence>
<accession>A0ACC3T6V4</accession>
<keyword evidence="2" id="KW-1185">Reference proteome</keyword>
<dbReference type="Proteomes" id="UP001433508">
    <property type="component" value="Unassembled WGS sequence"/>
</dbReference>
<proteinExistence type="predicted"/>
<organism evidence="1 2">
    <name type="scientific">Lipomyces kononenkoae</name>
    <name type="common">Yeast</name>
    <dbReference type="NCBI Taxonomy" id="34357"/>
    <lineage>
        <taxon>Eukaryota</taxon>
        <taxon>Fungi</taxon>
        <taxon>Dikarya</taxon>
        <taxon>Ascomycota</taxon>
        <taxon>Saccharomycotina</taxon>
        <taxon>Lipomycetes</taxon>
        <taxon>Lipomycetales</taxon>
        <taxon>Lipomycetaceae</taxon>
        <taxon>Lipomyces</taxon>
    </lineage>
</organism>
<comment type="caution">
    <text evidence="1">The sequence shown here is derived from an EMBL/GenBank/DDBJ whole genome shotgun (WGS) entry which is preliminary data.</text>
</comment>
<evidence type="ECO:0000313" key="1">
    <source>
        <dbReference type="EMBL" id="KAK9239499.1"/>
    </source>
</evidence>
<reference evidence="2" key="1">
    <citation type="journal article" date="2024" name="Front. Bioeng. Biotechnol.">
        <title>Genome-scale model development and genomic sequencing of the oleaginous clade Lipomyces.</title>
        <authorList>
            <person name="Czajka J.J."/>
            <person name="Han Y."/>
            <person name="Kim J."/>
            <person name="Mondo S.J."/>
            <person name="Hofstad B.A."/>
            <person name="Robles A."/>
            <person name="Haridas S."/>
            <person name="Riley R."/>
            <person name="LaButti K."/>
            <person name="Pangilinan J."/>
            <person name="Andreopoulos W."/>
            <person name="Lipzen A."/>
            <person name="Yan J."/>
            <person name="Wang M."/>
            <person name="Ng V."/>
            <person name="Grigoriev I.V."/>
            <person name="Spatafora J.W."/>
            <person name="Magnuson J.K."/>
            <person name="Baker S.E."/>
            <person name="Pomraning K.R."/>
        </authorList>
    </citation>
    <scope>NUCLEOTIDE SEQUENCE [LARGE SCALE GENOMIC DNA]</scope>
    <source>
        <strain evidence="2">CBS 7786</strain>
    </source>
</reference>